<dbReference type="EMBL" id="CP027059">
    <property type="protein sequence ID" value="UQZ87117.1"/>
    <property type="molecule type" value="Genomic_DNA"/>
</dbReference>
<evidence type="ECO:0000256" key="1">
    <source>
        <dbReference type="SAM" id="SignalP"/>
    </source>
</evidence>
<dbReference type="InterPro" id="IPR037126">
    <property type="entry name" value="PdaC/RsiV-like_sf"/>
</dbReference>
<proteinExistence type="predicted"/>
<dbReference type="Gene3D" id="3.30.565.40">
    <property type="entry name" value="Fervidobacterium nodosum Rt17-B1 like"/>
    <property type="match status" value="2"/>
</dbReference>
<protein>
    <submittedName>
        <fullName evidence="5">Anti-sigma-V factor RsiV</fullName>
    </submittedName>
</protein>
<dbReference type="Pfam" id="PF07833">
    <property type="entry name" value="Cu_amine_oxidN1"/>
    <property type="match status" value="1"/>
</dbReference>
<feature type="domain" description="Deacetylase PdaC" evidence="4">
    <location>
        <begin position="264"/>
        <end position="362"/>
    </location>
</feature>
<evidence type="ECO:0000259" key="3">
    <source>
        <dbReference type="Pfam" id="PF11738"/>
    </source>
</evidence>
<reference evidence="5" key="1">
    <citation type="submission" date="2018-02" db="EMBL/GenBank/DDBJ databases">
        <authorList>
            <person name="Kim S.-K."/>
            <person name="Jung H.-I."/>
            <person name="Lee S.-W."/>
        </authorList>
    </citation>
    <scope>NUCLEOTIDE SEQUENCE</scope>
    <source>
        <strain evidence="5">SK3146</strain>
    </source>
</reference>
<dbReference type="Pfam" id="PF11738">
    <property type="entry name" value="DUF3298"/>
    <property type="match status" value="2"/>
</dbReference>
<evidence type="ECO:0000259" key="4">
    <source>
        <dbReference type="Pfam" id="PF13739"/>
    </source>
</evidence>
<dbReference type="RefSeq" id="WP_249862605.1">
    <property type="nucleotide sequence ID" value="NZ_CP027059.1"/>
</dbReference>
<accession>A0ABY4RXT1</accession>
<dbReference type="InterPro" id="IPR021729">
    <property type="entry name" value="DUF3298"/>
</dbReference>
<name>A0ABY4RXT1_9BACL</name>
<evidence type="ECO:0000313" key="5">
    <source>
        <dbReference type="EMBL" id="UQZ87117.1"/>
    </source>
</evidence>
<sequence>MKTPFKLLSLSIAGCLLASYSSSVLAAPAAAVPVSAPAVVSASVPANASHIQVKPNATQEHTSEYTADLSVPVIEGMKDTAYQTKLNNDISASALKELEDLKAKAHEDAANSKQSGYEFHPYELYVSYEVKTNSSGVLSIKMSTYVFTGGAHGLTRIDTYNVSDRSQADAIELKALFGDQYKSIINERIQADIAKDPGKYFSEPFKGIADDQTFYIENGEAVIVFSQYEIAPYASGSPEFRIAIPAEAGLTDSLIRVTSKKVQQETDEYTADLSIPVISGLKDKQYEAKFNDLLEQTAMKDLDSIASQAKEGAADAKQNGYEFRPYDITVTYEIKSDGGSANNDRFSLKLSTYVYTGGAHGGTRIDTYNVSDKETASSIGLKDLFGDKYQDVINPIIQAEIAKAPENYFADAFKGITDTQTFYIENGEAVIVFGQYEIAPYAAGAPEFRIAVPGGQPGSAKPTKAAANGQEFALVTGSDDVAMAPLRGIAEALGYTVTWYDQYQRAELIRGNQLAVITVGEDKYAADKADPAALGAAPYISQEGSLLVPASFFTEILKASSTEENGTITLSLQ</sequence>
<dbReference type="SUPFAM" id="SSF55383">
    <property type="entry name" value="Copper amine oxidase, domain N"/>
    <property type="match status" value="1"/>
</dbReference>
<gene>
    <name evidence="5" type="primary">rsiV</name>
    <name evidence="5" type="ORF">SK3146_06410</name>
</gene>
<feature type="domain" description="DUF3298" evidence="3">
    <location>
        <begin position="382"/>
        <end position="450"/>
    </location>
</feature>
<organism evidence="5 6">
    <name type="scientific">Paenibacillus konkukensis</name>
    <dbReference type="NCBI Taxonomy" id="2020716"/>
    <lineage>
        <taxon>Bacteria</taxon>
        <taxon>Bacillati</taxon>
        <taxon>Bacillota</taxon>
        <taxon>Bacilli</taxon>
        <taxon>Bacillales</taxon>
        <taxon>Paenibacillaceae</taxon>
        <taxon>Paenibacillus</taxon>
    </lineage>
</organism>
<keyword evidence="6" id="KW-1185">Reference proteome</keyword>
<reference evidence="5" key="2">
    <citation type="journal article" date="2021" name="J Anim Sci Technol">
        <title>Complete genome sequence of Paenibacillus konkukensis sp. nov. SK3146 as a potential probiotic strain.</title>
        <authorList>
            <person name="Jung H.I."/>
            <person name="Park S."/>
            <person name="Niu K.M."/>
            <person name="Lee S.W."/>
            <person name="Kothari D."/>
            <person name="Yi K.J."/>
            <person name="Kim S.K."/>
        </authorList>
    </citation>
    <scope>NUCLEOTIDE SEQUENCE</scope>
    <source>
        <strain evidence="5">SK3146</strain>
    </source>
</reference>
<feature type="signal peptide" evidence="1">
    <location>
        <begin position="1"/>
        <end position="26"/>
    </location>
</feature>
<dbReference type="InterPro" id="IPR012854">
    <property type="entry name" value="Cu_amine_oxidase-like_N"/>
</dbReference>
<feature type="chain" id="PRO_5045818075" evidence="1">
    <location>
        <begin position="27"/>
        <end position="573"/>
    </location>
</feature>
<dbReference type="Pfam" id="PF13739">
    <property type="entry name" value="PdaC"/>
    <property type="match status" value="2"/>
</dbReference>
<feature type="domain" description="Deacetylase PdaC" evidence="4">
    <location>
        <begin position="60"/>
        <end position="155"/>
    </location>
</feature>
<dbReference type="Proteomes" id="UP001057134">
    <property type="component" value="Chromosome"/>
</dbReference>
<dbReference type="InterPro" id="IPR036582">
    <property type="entry name" value="Mao_N_sf"/>
</dbReference>
<feature type="domain" description="DUF3298" evidence="3">
    <location>
        <begin position="175"/>
        <end position="242"/>
    </location>
</feature>
<keyword evidence="1" id="KW-0732">Signal</keyword>
<evidence type="ECO:0000259" key="2">
    <source>
        <dbReference type="Pfam" id="PF07833"/>
    </source>
</evidence>
<dbReference type="InterPro" id="IPR025303">
    <property type="entry name" value="PdaC"/>
</dbReference>
<dbReference type="Gene3D" id="3.90.640.20">
    <property type="entry name" value="Heat-shock cognate protein, ATPase"/>
    <property type="match status" value="2"/>
</dbReference>
<feature type="domain" description="Copper amine oxidase-like N-terminal" evidence="2">
    <location>
        <begin position="479"/>
        <end position="570"/>
    </location>
</feature>
<evidence type="ECO:0000313" key="6">
    <source>
        <dbReference type="Proteomes" id="UP001057134"/>
    </source>
</evidence>
<dbReference type="Gene3D" id="3.30.457.10">
    <property type="entry name" value="Copper amine oxidase-like, N-terminal domain"/>
    <property type="match status" value="1"/>
</dbReference>